<evidence type="ECO:0008006" key="9">
    <source>
        <dbReference type="Google" id="ProtNLM"/>
    </source>
</evidence>
<feature type="region of interest" description="Disordered" evidence="5">
    <location>
        <begin position="1434"/>
        <end position="1491"/>
    </location>
</feature>
<proteinExistence type="predicted"/>
<protein>
    <recommendedName>
        <fullName evidence="9">VWFA domain-containing protein</fullName>
    </recommendedName>
</protein>
<keyword evidence="8" id="KW-1185">Reference proteome</keyword>
<evidence type="ECO:0000313" key="7">
    <source>
        <dbReference type="EMBL" id="KAJ3178152.1"/>
    </source>
</evidence>
<dbReference type="InterPro" id="IPR051694">
    <property type="entry name" value="Immunoregulatory_rcpt-like"/>
</dbReference>
<dbReference type="EMBL" id="JADGJQ010000028">
    <property type="protein sequence ID" value="KAJ3178152.1"/>
    <property type="molecule type" value="Genomic_DNA"/>
</dbReference>
<feature type="compositionally biased region" description="Polar residues" evidence="5">
    <location>
        <begin position="1368"/>
        <end position="1388"/>
    </location>
</feature>
<feature type="region of interest" description="Disordered" evidence="5">
    <location>
        <begin position="1288"/>
        <end position="1323"/>
    </location>
</feature>
<evidence type="ECO:0000256" key="3">
    <source>
        <dbReference type="ARBA" id="ARBA00022989"/>
    </source>
</evidence>
<feature type="compositionally biased region" description="Low complexity" evidence="5">
    <location>
        <begin position="1288"/>
        <end position="1319"/>
    </location>
</feature>
<dbReference type="GO" id="GO:0071944">
    <property type="term" value="C:cell periphery"/>
    <property type="evidence" value="ECO:0007669"/>
    <property type="project" value="UniProtKB-ARBA"/>
</dbReference>
<dbReference type="PANTHER" id="PTHR15549">
    <property type="entry name" value="PAIRED IMMUNOGLOBULIN-LIKE TYPE 2 RECEPTOR"/>
    <property type="match status" value="1"/>
</dbReference>
<keyword evidence="3 6" id="KW-1133">Transmembrane helix</keyword>
<dbReference type="PANTHER" id="PTHR15549:SF30">
    <property type="entry name" value="MID2 DOMAIN-CONTAINING PROTEIN"/>
    <property type="match status" value="1"/>
</dbReference>
<feature type="transmembrane region" description="Helical" evidence="6">
    <location>
        <begin position="1328"/>
        <end position="1350"/>
    </location>
</feature>
<dbReference type="InterPro" id="IPR036465">
    <property type="entry name" value="vWFA_dom_sf"/>
</dbReference>
<organism evidence="7 8">
    <name type="scientific">Geranomyces variabilis</name>
    <dbReference type="NCBI Taxonomy" id="109894"/>
    <lineage>
        <taxon>Eukaryota</taxon>
        <taxon>Fungi</taxon>
        <taxon>Fungi incertae sedis</taxon>
        <taxon>Chytridiomycota</taxon>
        <taxon>Chytridiomycota incertae sedis</taxon>
        <taxon>Chytridiomycetes</taxon>
        <taxon>Spizellomycetales</taxon>
        <taxon>Powellomycetaceae</taxon>
        <taxon>Geranomyces</taxon>
    </lineage>
</organism>
<evidence type="ECO:0000256" key="6">
    <source>
        <dbReference type="SAM" id="Phobius"/>
    </source>
</evidence>
<evidence type="ECO:0000313" key="8">
    <source>
        <dbReference type="Proteomes" id="UP001212152"/>
    </source>
</evidence>
<comment type="caution">
    <text evidence="7">The sequence shown here is derived from an EMBL/GenBank/DDBJ whole genome shotgun (WGS) entry which is preliminary data.</text>
</comment>
<keyword evidence="2 6" id="KW-0812">Transmembrane</keyword>
<evidence type="ECO:0000256" key="4">
    <source>
        <dbReference type="ARBA" id="ARBA00023136"/>
    </source>
</evidence>
<dbReference type="GO" id="GO:0016020">
    <property type="term" value="C:membrane"/>
    <property type="evidence" value="ECO:0007669"/>
    <property type="project" value="UniProtKB-SubCell"/>
</dbReference>
<accession>A0AAD5TJ82</accession>
<sequence length="1491" mass="161647">MLRLEPESPVCYISRTYQGYVARIRLPDDVALTTDEASGKSVVLPTPVLIVDVSSSMGQSANSLIQDLLPTTLENLHYPADTRVHIITFENKTVHDSITIAGLRKYKNYKQGGTSMSGVPKVLQGILESGDSGYLLVAVSDGEVWDQAETQAAAAVTAEAVAATTNASISSHAIRFNTGGHSDTRALSSLLQLDNTGLAKTSLTEIDRWWPGDRILLELEKAISRDGQLSVPTVSLQIDGANVRKFPWGTAAATTASSVIPVGAKGEQVIWLDGIPDEVFVGGISIPITVNDAFMDRGTYQQMLGKHIEGFLARAKILKVVDTEASQNQLQSMMSYFDGLEKSFGADENEDDAEETGQTNLRARSDRLRRMVRKAAGSLKTRLLSIVNDTRVGTMNAQQQADYLRTVDVNKTSKALAKRAVASADALDFDAATRREVQNMRNHLSELKDVDDSKHMVSFYSRATTLDGIKTVCELADDDGTLENINTAQVIELFNIVGFPCDALVGDYPDPMTYRLNEIFPLCNVSLADVLVHTVDSRGEALKTPATGREIVNVVPIFEDDRIVRFLQKYAPTLLEYVASVGMRRMIVDVPKTMSYTMLAGVWKMLETVGKEPSEIAIRTFMYLVEQLPATVGTAFAHTLPLLDNNKNDDDPRLSFDLMHNGVTNMLVALFHGIREKKEFDMAKLLRALYSFEVWQAVRKLYRPIEGESQRMTQRLFDVDFEKWRIPVTPLFEKDVATDDVKPTWPVALNEAYRKTIYKSCWYVDFMTYIPSMFGIAASETDMDEKVSQFKNLGAFDDDTRKAMILGVPDLCEFQATVLLQALVYTTKKSRVDENSNLPILPEPGDVAESKALAERVLRDIYLRRYHADLGKKTAEEDAVLVQELVAGLLAAPDMPAFLSIIESGVTRGCRTMTLTTPSCQAFVALNPAIFTAKPEREIPHHAEKLAFLIAGRTATTPTAPDDESNTSMTTWNNGNMLLPFRKSWLAIFEALDGGEKLWRWVCKLQRERVHRYRDAQANRHGHSNKLVSYWAMGYPTVAVMRAEVSDETWDEYRKAHPNCCGLVNECFPASDSSVCGAFAGQSIDLRNARDNAGPRWHWDLSSATTMGALDSAILTLMLPITTTVNKTANDMYTFFGCPNWDGTGWRYKLSALCGYLVSTSTNCPGNTGKGVMCPELWGESVASGAKQFANTTVCPNAQPSTISVLMQYMGTQIPAAAGSPCASADQEWNNCGFGVTPAQAQLAVNYCTGNRNDTCCADLGVAIPDLRAKHPGLVSAAAVGAAASAAPSTTPLPSSASSTAAPSASASAESATSIKTTSDSSHTSTGMIAAIAGGGVVVVLIAIATGVYCTRRRRREHELWQAHAKLQQAQSPTFGDMRNSPSRQDSASPRGYAGSPGFASPAPVYTGGDHKYGGGGGGGSGGGSGYGGSQVGGYGNGSPNAGAGYSSGGGGGYNHNSQYHDRSYADRGSYGDTARSSTTPTIRHSPHGGY</sequence>
<feature type="region of interest" description="Disordered" evidence="5">
    <location>
        <begin position="1367"/>
        <end position="1406"/>
    </location>
</feature>
<dbReference type="CDD" id="cd12087">
    <property type="entry name" value="TM_EGFR-like"/>
    <property type="match status" value="1"/>
</dbReference>
<comment type="subcellular location">
    <subcellularLocation>
        <location evidence="1">Membrane</location>
        <topology evidence="1">Single-pass membrane protein</topology>
    </subcellularLocation>
</comment>
<keyword evidence="4 6" id="KW-0472">Membrane</keyword>
<dbReference type="SUPFAM" id="SSF53300">
    <property type="entry name" value="vWA-like"/>
    <property type="match status" value="1"/>
</dbReference>
<dbReference type="Gene3D" id="3.40.50.410">
    <property type="entry name" value="von Willebrand factor, type A domain"/>
    <property type="match status" value="1"/>
</dbReference>
<evidence type="ECO:0000256" key="2">
    <source>
        <dbReference type="ARBA" id="ARBA00022692"/>
    </source>
</evidence>
<gene>
    <name evidence="7" type="ORF">HDU87_003704</name>
</gene>
<reference evidence="7" key="1">
    <citation type="submission" date="2020-05" db="EMBL/GenBank/DDBJ databases">
        <title>Phylogenomic resolution of chytrid fungi.</title>
        <authorList>
            <person name="Stajich J.E."/>
            <person name="Amses K."/>
            <person name="Simmons R."/>
            <person name="Seto K."/>
            <person name="Myers J."/>
            <person name="Bonds A."/>
            <person name="Quandt C.A."/>
            <person name="Barry K."/>
            <person name="Liu P."/>
            <person name="Grigoriev I."/>
            <person name="Longcore J.E."/>
            <person name="James T.Y."/>
        </authorList>
    </citation>
    <scope>NUCLEOTIDE SEQUENCE</scope>
    <source>
        <strain evidence="7">JEL0379</strain>
    </source>
</reference>
<evidence type="ECO:0000256" key="1">
    <source>
        <dbReference type="ARBA" id="ARBA00004167"/>
    </source>
</evidence>
<dbReference type="Proteomes" id="UP001212152">
    <property type="component" value="Unassembled WGS sequence"/>
</dbReference>
<name>A0AAD5TJ82_9FUNG</name>
<evidence type="ECO:0000256" key="5">
    <source>
        <dbReference type="SAM" id="MobiDB-lite"/>
    </source>
</evidence>